<keyword evidence="2 7" id="KW-0813">Transport</keyword>
<keyword evidence="5 7" id="KW-1133">Transmembrane helix</keyword>
<evidence type="ECO:0000313" key="9">
    <source>
        <dbReference type="EMBL" id="UZW64783.1"/>
    </source>
</evidence>
<comment type="subcellular location">
    <subcellularLocation>
        <location evidence="1 7">Cell membrane</location>
        <topology evidence="1 7">Multi-pass membrane protein</topology>
    </subcellularLocation>
</comment>
<feature type="transmembrane region" description="Helical" evidence="7">
    <location>
        <begin position="247"/>
        <end position="265"/>
    </location>
</feature>
<feature type="transmembrane region" description="Helical" evidence="7">
    <location>
        <begin position="49"/>
        <end position="69"/>
    </location>
</feature>
<sequence>MKLQAKNPVKEFLKTKLFAQQFLIKKQSQGKKTISSTVLDKKIPAWKTLLILFPAIFLLILFTVIPLIFNIQTSFTDRTNRFTLQNYVTTFTDIRFAIGFRNSFIYGILVLPFVMIISLVISSLIASLYKKYAKGIWQSVFFMPYITNSVAISLAFVQIFASNGILNQIIGGNTPWLQTGNTQTFNALVALIINGVWGGLAFNILIFTTAMLGIDKNLYKSAAIDGCGGIKTFFTITIPSIKGTINFLITLGIIGGIKVFPLALFQNSPTDAVANGASTIMIYVYIVTQIGNFQLAGAASLSLFIIGIIYSSVIRGGFFTIQLSFTFLGERNVWVKVKNTDLLQSKKIKS</sequence>
<dbReference type="Proteomes" id="UP001164481">
    <property type="component" value="Chromosome"/>
</dbReference>
<dbReference type="PANTHER" id="PTHR30193">
    <property type="entry name" value="ABC TRANSPORTER PERMEASE PROTEIN"/>
    <property type="match status" value="1"/>
</dbReference>
<keyword evidence="3" id="KW-1003">Cell membrane</keyword>
<evidence type="ECO:0000256" key="3">
    <source>
        <dbReference type="ARBA" id="ARBA00022475"/>
    </source>
</evidence>
<dbReference type="GO" id="GO:0055085">
    <property type="term" value="P:transmembrane transport"/>
    <property type="evidence" value="ECO:0007669"/>
    <property type="project" value="InterPro"/>
</dbReference>
<dbReference type="PROSITE" id="PS50928">
    <property type="entry name" value="ABC_TM1"/>
    <property type="match status" value="1"/>
</dbReference>
<organism evidence="9 10">
    <name type="scientific">Mycoplasmopsis synoviae</name>
    <name type="common">Mycoplasma synoviae</name>
    <dbReference type="NCBI Taxonomy" id="2109"/>
    <lineage>
        <taxon>Bacteria</taxon>
        <taxon>Bacillati</taxon>
        <taxon>Mycoplasmatota</taxon>
        <taxon>Mycoplasmoidales</taxon>
        <taxon>Metamycoplasmataceae</taxon>
        <taxon>Mycoplasmopsis</taxon>
    </lineage>
</organism>
<feature type="transmembrane region" description="Helical" evidence="7">
    <location>
        <begin position="104"/>
        <end position="129"/>
    </location>
</feature>
<keyword evidence="4 7" id="KW-0812">Transmembrane</keyword>
<dbReference type="GO" id="GO:0005886">
    <property type="term" value="C:plasma membrane"/>
    <property type="evidence" value="ECO:0007669"/>
    <property type="project" value="UniProtKB-SubCell"/>
</dbReference>
<evidence type="ECO:0000256" key="1">
    <source>
        <dbReference type="ARBA" id="ARBA00004651"/>
    </source>
</evidence>
<reference evidence="9" key="2">
    <citation type="submission" date="2022-11" db="EMBL/GenBank/DDBJ databases">
        <title>complete genomes of mycoplasma synoviae ZX313 strain and SD2 strain.</title>
        <authorList>
            <person name="Zhong Q."/>
        </authorList>
    </citation>
    <scope>NUCLEOTIDE SEQUENCE</scope>
    <source>
        <strain evidence="9">SD2</strain>
    </source>
</reference>
<proteinExistence type="inferred from homology"/>
<dbReference type="InterPro" id="IPR051393">
    <property type="entry name" value="ABC_transporter_permease"/>
</dbReference>
<feature type="domain" description="ABC transmembrane type-1" evidence="8">
    <location>
        <begin position="100"/>
        <end position="314"/>
    </location>
</feature>
<dbReference type="Gene3D" id="1.10.3720.10">
    <property type="entry name" value="MetI-like"/>
    <property type="match status" value="1"/>
</dbReference>
<feature type="transmembrane region" description="Helical" evidence="7">
    <location>
        <begin position="303"/>
        <end position="328"/>
    </location>
</feature>
<evidence type="ECO:0000256" key="4">
    <source>
        <dbReference type="ARBA" id="ARBA00022692"/>
    </source>
</evidence>
<evidence type="ECO:0000256" key="2">
    <source>
        <dbReference type="ARBA" id="ARBA00022448"/>
    </source>
</evidence>
<reference evidence="9" key="1">
    <citation type="submission" date="2022-10" db="EMBL/GenBank/DDBJ databases">
        <authorList>
            <person name="Wei X."/>
        </authorList>
    </citation>
    <scope>NUCLEOTIDE SEQUENCE</scope>
    <source>
        <strain evidence="9">SD2</strain>
    </source>
</reference>
<accession>A0AAX3F0W0</accession>
<evidence type="ECO:0000256" key="7">
    <source>
        <dbReference type="RuleBase" id="RU363032"/>
    </source>
</evidence>
<feature type="transmembrane region" description="Helical" evidence="7">
    <location>
        <begin position="272"/>
        <end position="291"/>
    </location>
</feature>
<keyword evidence="6 7" id="KW-0472">Membrane</keyword>
<evidence type="ECO:0000259" key="8">
    <source>
        <dbReference type="PROSITE" id="PS50928"/>
    </source>
</evidence>
<dbReference type="AlphaFoldDB" id="A0AAX3F0W0"/>
<dbReference type="EMBL" id="CP107525">
    <property type="protein sequence ID" value="UZW64783.1"/>
    <property type="molecule type" value="Genomic_DNA"/>
</dbReference>
<dbReference type="InterPro" id="IPR000515">
    <property type="entry name" value="MetI-like"/>
</dbReference>
<evidence type="ECO:0000256" key="6">
    <source>
        <dbReference type="ARBA" id="ARBA00023136"/>
    </source>
</evidence>
<name>A0AAX3F0W0_MYCSY</name>
<comment type="similarity">
    <text evidence="7">Belongs to the binding-protein-dependent transport system permease family.</text>
</comment>
<dbReference type="PANTHER" id="PTHR30193:SF37">
    <property type="entry name" value="INNER MEMBRANE ABC TRANSPORTER PERMEASE PROTEIN YCJO"/>
    <property type="match status" value="1"/>
</dbReference>
<feature type="transmembrane region" description="Helical" evidence="7">
    <location>
        <begin position="141"/>
        <end position="165"/>
    </location>
</feature>
<evidence type="ECO:0000313" key="10">
    <source>
        <dbReference type="Proteomes" id="UP001164481"/>
    </source>
</evidence>
<dbReference type="InterPro" id="IPR035906">
    <property type="entry name" value="MetI-like_sf"/>
</dbReference>
<protein>
    <submittedName>
        <fullName evidence="9">Sugar ABC transporter permease</fullName>
    </submittedName>
</protein>
<dbReference type="Pfam" id="PF00528">
    <property type="entry name" value="BPD_transp_1"/>
    <property type="match status" value="1"/>
</dbReference>
<feature type="transmembrane region" description="Helical" evidence="7">
    <location>
        <begin position="185"/>
        <end position="210"/>
    </location>
</feature>
<dbReference type="RefSeq" id="WP_239611046.1">
    <property type="nucleotide sequence ID" value="NZ_CP069379.1"/>
</dbReference>
<evidence type="ECO:0000256" key="5">
    <source>
        <dbReference type="ARBA" id="ARBA00022989"/>
    </source>
</evidence>
<gene>
    <name evidence="9" type="ORF">OIE46_01810</name>
</gene>
<dbReference type="CDD" id="cd06261">
    <property type="entry name" value="TM_PBP2"/>
    <property type="match status" value="1"/>
</dbReference>
<dbReference type="SUPFAM" id="SSF161098">
    <property type="entry name" value="MetI-like"/>
    <property type="match status" value="1"/>
</dbReference>